<dbReference type="EMBL" id="JAEFCI010000433">
    <property type="protein sequence ID" value="KAG5463553.1"/>
    <property type="molecule type" value="Genomic_DNA"/>
</dbReference>
<gene>
    <name evidence="3" type="ORF">BJ554DRAFT_6550</name>
</gene>
<evidence type="ECO:0000313" key="3">
    <source>
        <dbReference type="EMBL" id="KAG5463553.1"/>
    </source>
</evidence>
<dbReference type="Pfam" id="PF01866">
    <property type="entry name" value="Diphthamide_syn"/>
    <property type="match status" value="1"/>
</dbReference>
<keyword evidence="2" id="KW-0812">Transmembrane</keyword>
<protein>
    <submittedName>
        <fullName evidence="3">Diphthamide synthesis protein-domain-containing protein</fullName>
    </submittedName>
</protein>
<feature type="compositionally biased region" description="Basic and acidic residues" evidence="1">
    <location>
        <begin position="53"/>
        <end position="62"/>
    </location>
</feature>
<feature type="non-terminal residue" evidence="3">
    <location>
        <position position="356"/>
    </location>
</feature>
<evidence type="ECO:0000256" key="2">
    <source>
        <dbReference type="SAM" id="Phobius"/>
    </source>
</evidence>
<dbReference type="GO" id="GO:0017183">
    <property type="term" value="P:protein histidyl modification to diphthamide"/>
    <property type="evidence" value="ECO:0007669"/>
    <property type="project" value="InterPro"/>
</dbReference>
<comment type="caution">
    <text evidence="3">The sequence shown here is derived from an EMBL/GenBank/DDBJ whole genome shotgun (WGS) entry which is preliminary data.</text>
</comment>
<dbReference type="Proteomes" id="UP000673691">
    <property type="component" value="Unassembled WGS sequence"/>
</dbReference>
<dbReference type="GO" id="GO:0090560">
    <property type="term" value="F:2-(3-amino-3-carboxypropyl)histidine synthase activity"/>
    <property type="evidence" value="ECO:0007669"/>
    <property type="project" value="InterPro"/>
</dbReference>
<keyword evidence="2" id="KW-0472">Membrane</keyword>
<feature type="non-terminal residue" evidence="3">
    <location>
        <position position="1"/>
    </location>
</feature>
<feature type="compositionally biased region" description="Basic and acidic residues" evidence="1">
    <location>
        <begin position="31"/>
        <end position="40"/>
    </location>
</feature>
<sequence>LQARPQVGLAVVLPQRLRYRLSCRQQTDGAGRPEESRSGEMGRFQSGEQAGGENRRESKPVGRTDMTVPQQQQQSQQRDSDDDHDHGHGEANAVVPRLPDGPRADVPAAAPAKREEPAGAEAPEPASRPPRPCLPSGAAVAEEEEEERGAGPQGRGSPPPRSSPPAPDAQPKPRKRFVGRARKDRQGGRRPGEEEGEEEGGGAAVEGGGRVEEAAVAAPRRGIARRSSCEVFALRIRIAERHLKFDTFYFCSFATVETLIMGDVTYGACCVDDFTARALGCDFLVHYGHSCLVPVDVTQMKTMYVFVDIGVDTQHFVDTVKKNFEPGLRLGLVGTIQFATAVQVCLGLTFAGRRRF</sequence>
<feature type="transmembrane region" description="Helical" evidence="2">
    <location>
        <begin position="330"/>
        <end position="351"/>
    </location>
</feature>
<keyword evidence="4" id="KW-1185">Reference proteome</keyword>
<feature type="compositionally biased region" description="Basic and acidic residues" evidence="1">
    <location>
        <begin position="184"/>
        <end position="193"/>
    </location>
</feature>
<dbReference type="Gene3D" id="3.40.50.11840">
    <property type="entry name" value="Diphthamide synthesis DPH1/DPH2 domain 1"/>
    <property type="match status" value="1"/>
</dbReference>
<keyword evidence="2" id="KW-1133">Transmembrane helix</keyword>
<name>A0A8H8DMB1_9FUNG</name>
<feature type="compositionally biased region" description="Basic and acidic residues" evidence="1">
    <location>
        <begin position="78"/>
        <end position="89"/>
    </location>
</feature>
<accession>A0A8H8DMB1</accession>
<dbReference type="InterPro" id="IPR042263">
    <property type="entry name" value="DPH1/DPH2_1"/>
</dbReference>
<feature type="region of interest" description="Disordered" evidence="1">
    <location>
        <begin position="20"/>
        <end position="210"/>
    </location>
</feature>
<dbReference type="NCBIfam" id="TIGR00322">
    <property type="entry name" value="diphth2_R"/>
    <property type="match status" value="1"/>
</dbReference>
<dbReference type="PANTHER" id="PTHR10762">
    <property type="entry name" value="DIPHTHAMIDE BIOSYNTHESIS PROTEIN"/>
    <property type="match status" value="1"/>
</dbReference>
<feature type="compositionally biased region" description="Pro residues" evidence="1">
    <location>
        <begin position="157"/>
        <end position="170"/>
    </location>
</feature>
<dbReference type="OrthoDB" id="1649088at2759"/>
<evidence type="ECO:0000313" key="4">
    <source>
        <dbReference type="Proteomes" id="UP000673691"/>
    </source>
</evidence>
<dbReference type="PANTHER" id="PTHR10762:SF1">
    <property type="entry name" value="2-(3-AMINO-3-CARBOXYPROPYL)HISTIDINE SYNTHASE SUBUNIT 1"/>
    <property type="match status" value="1"/>
</dbReference>
<feature type="compositionally biased region" description="Basic residues" evidence="1">
    <location>
        <begin position="172"/>
        <end position="183"/>
    </location>
</feature>
<dbReference type="AlphaFoldDB" id="A0A8H8DMB1"/>
<dbReference type="SFLD" id="SFLDS00032">
    <property type="entry name" value="Radical_SAM_3-amino-3-carboxyp"/>
    <property type="match status" value="1"/>
</dbReference>
<evidence type="ECO:0000256" key="1">
    <source>
        <dbReference type="SAM" id="MobiDB-lite"/>
    </source>
</evidence>
<proteinExistence type="predicted"/>
<reference evidence="3 4" key="1">
    <citation type="journal article" name="Sci. Rep.">
        <title>Genome-scale phylogenetic analyses confirm Olpidium as the closest living zoosporic fungus to the non-flagellated, terrestrial fungi.</title>
        <authorList>
            <person name="Chang Y."/>
            <person name="Rochon D."/>
            <person name="Sekimoto S."/>
            <person name="Wang Y."/>
            <person name="Chovatia M."/>
            <person name="Sandor L."/>
            <person name="Salamov A."/>
            <person name="Grigoriev I.V."/>
            <person name="Stajich J.E."/>
            <person name="Spatafora J.W."/>
        </authorList>
    </citation>
    <scope>NUCLEOTIDE SEQUENCE [LARGE SCALE GENOMIC DNA]</scope>
    <source>
        <strain evidence="3">S191</strain>
    </source>
</reference>
<dbReference type="InterPro" id="IPR016435">
    <property type="entry name" value="DPH1/DPH2"/>
</dbReference>
<organism evidence="3 4">
    <name type="scientific">Olpidium bornovanus</name>
    <dbReference type="NCBI Taxonomy" id="278681"/>
    <lineage>
        <taxon>Eukaryota</taxon>
        <taxon>Fungi</taxon>
        <taxon>Fungi incertae sedis</taxon>
        <taxon>Olpidiomycota</taxon>
        <taxon>Olpidiomycotina</taxon>
        <taxon>Olpidiomycetes</taxon>
        <taxon>Olpidiales</taxon>
        <taxon>Olpidiaceae</taxon>
        <taxon>Olpidium</taxon>
    </lineage>
</organism>